<evidence type="ECO:0000313" key="6">
    <source>
        <dbReference type="Proteomes" id="UP000570361"/>
    </source>
</evidence>
<evidence type="ECO:0000256" key="1">
    <source>
        <dbReference type="ARBA" id="ARBA00034221"/>
    </source>
</evidence>
<dbReference type="PANTHER" id="PTHR42663:SF6">
    <property type="entry name" value="HYDROLASE C777.06C-RELATED"/>
    <property type="match status" value="1"/>
</dbReference>
<organism evidence="5 6">
    <name type="scientific">Paenibacillus phyllosphaerae</name>
    <dbReference type="NCBI Taxonomy" id="274593"/>
    <lineage>
        <taxon>Bacteria</taxon>
        <taxon>Bacillati</taxon>
        <taxon>Bacillota</taxon>
        <taxon>Bacilli</taxon>
        <taxon>Bacillales</taxon>
        <taxon>Paenibacillaceae</taxon>
        <taxon>Paenibacillus</taxon>
    </lineage>
</organism>
<reference evidence="5 6" key="1">
    <citation type="submission" date="2020-08" db="EMBL/GenBank/DDBJ databases">
        <title>Genomic Encyclopedia of Type Strains, Phase III (KMG-III): the genomes of soil and plant-associated and newly described type strains.</title>
        <authorList>
            <person name="Whitman W."/>
        </authorList>
    </citation>
    <scope>NUCLEOTIDE SEQUENCE [LARGE SCALE GENOMIC DNA]</scope>
    <source>
        <strain evidence="5 6">CECT 5862</strain>
    </source>
</reference>
<dbReference type="EMBL" id="JACHXK010000002">
    <property type="protein sequence ID" value="MBB3109138.1"/>
    <property type="molecule type" value="Genomic_DNA"/>
</dbReference>
<dbReference type="Gene3D" id="3.60.15.10">
    <property type="entry name" value="Ribonuclease Z/Hydroxyacylglutathione hydrolase-like"/>
    <property type="match status" value="1"/>
</dbReference>
<evidence type="ECO:0000313" key="5">
    <source>
        <dbReference type="EMBL" id="MBB3109138.1"/>
    </source>
</evidence>
<evidence type="ECO:0000256" key="2">
    <source>
        <dbReference type="ARBA" id="ARBA00034301"/>
    </source>
</evidence>
<proteinExistence type="predicted"/>
<comment type="function">
    <text evidence="2">Counteracts the endogenous Pycsar antiviral defense system. Phosphodiesterase that enables metal-dependent hydrolysis of host cyclic nucleotide Pycsar defense signals such as cCMP and cUMP.</text>
</comment>
<dbReference type="Proteomes" id="UP000570361">
    <property type="component" value="Unassembled WGS sequence"/>
</dbReference>
<comment type="catalytic activity">
    <reaction evidence="3">
        <text>3',5'-cyclic UMP + H2O = UMP + H(+)</text>
        <dbReference type="Rhea" id="RHEA:70575"/>
        <dbReference type="ChEBI" id="CHEBI:15377"/>
        <dbReference type="ChEBI" id="CHEBI:15378"/>
        <dbReference type="ChEBI" id="CHEBI:57865"/>
        <dbReference type="ChEBI" id="CHEBI:184387"/>
    </reaction>
    <physiologicalReaction direction="left-to-right" evidence="3">
        <dbReference type="Rhea" id="RHEA:70576"/>
    </physiologicalReaction>
</comment>
<dbReference type="GO" id="GO:0046872">
    <property type="term" value="F:metal ion binding"/>
    <property type="evidence" value="ECO:0007669"/>
    <property type="project" value="UniProtKB-KW"/>
</dbReference>
<dbReference type="SMART" id="SM00849">
    <property type="entry name" value="Lactamase_B"/>
    <property type="match status" value="1"/>
</dbReference>
<comment type="caution">
    <text evidence="5">The sequence shown here is derived from an EMBL/GenBank/DDBJ whole genome shotgun (WGS) entry which is preliminary data.</text>
</comment>
<dbReference type="PANTHER" id="PTHR42663">
    <property type="entry name" value="HYDROLASE C777.06C-RELATED-RELATED"/>
    <property type="match status" value="1"/>
</dbReference>
<name>A0A7W5FLI5_9BACL</name>
<dbReference type="SUPFAM" id="SSF56281">
    <property type="entry name" value="Metallo-hydrolase/oxidoreductase"/>
    <property type="match status" value="1"/>
</dbReference>
<protein>
    <submittedName>
        <fullName evidence="5">Ribonuclease BN (tRNA processing enzyme)</fullName>
    </submittedName>
</protein>
<dbReference type="GO" id="GO:0016787">
    <property type="term" value="F:hydrolase activity"/>
    <property type="evidence" value="ECO:0007669"/>
    <property type="project" value="UniProtKB-KW"/>
</dbReference>
<sequence>MNIQMLGTGSAFAKQYYNNNALLHAHGQTVLLDCGITAPLALHRLGKSFSEIDALLISHIHADHVGGMEEFAFQMKFVHKRKVPLYIPAPLIEPLWETTLKGGLMQEELTSLDAYFEVHPLQEGERAFISPGIEVTPIRTKHIPNKASYSFFINDTFFYSADMKFDAGLLNQLVEQGCTKIFHDCQLKPPGAVHATLDQLLTLPASIQERIWLMHYDDTMPQYRGRTGPMQFVEQHKVYSID</sequence>
<feature type="domain" description="Metallo-beta-lactamase" evidence="4">
    <location>
        <begin position="17"/>
        <end position="215"/>
    </location>
</feature>
<dbReference type="Pfam" id="PF23023">
    <property type="entry name" value="Anti-Pycsar_Apyc1"/>
    <property type="match status" value="1"/>
</dbReference>
<dbReference type="InterPro" id="IPR001279">
    <property type="entry name" value="Metallo-B-lactamas"/>
</dbReference>
<gene>
    <name evidence="5" type="ORF">FHS18_001190</name>
</gene>
<evidence type="ECO:0000259" key="4">
    <source>
        <dbReference type="SMART" id="SM00849"/>
    </source>
</evidence>
<dbReference type="AlphaFoldDB" id="A0A7W5FLI5"/>
<accession>A0A7W5FLI5</accession>
<comment type="catalytic activity">
    <reaction evidence="1">
        <text>3',5'-cyclic CMP + H2O = CMP + H(+)</text>
        <dbReference type="Rhea" id="RHEA:72675"/>
        <dbReference type="ChEBI" id="CHEBI:15377"/>
        <dbReference type="ChEBI" id="CHEBI:15378"/>
        <dbReference type="ChEBI" id="CHEBI:58003"/>
        <dbReference type="ChEBI" id="CHEBI:60377"/>
    </reaction>
    <physiologicalReaction direction="left-to-right" evidence="1">
        <dbReference type="Rhea" id="RHEA:72676"/>
    </physiologicalReaction>
</comment>
<dbReference type="InterPro" id="IPR036866">
    <property type="entry name" value="RibonucZ/Hydroxyglut_hydro"/>
</dbReference>
<evidence type="ECO:0000256" key="3">
    <source>
        <dbReference type="ARBA" id="ARBA00048505"/>
    </source>
</evidence>
<keyword evidence="6" id="KW-1185">Reference proteome</keyword>